<name>A0A5F1ZWH6_9LEPT</name>
<dbReference type="OrthoDB" id="329546at2"/>
<dbReference type="Proteomes" id="UP000297273">
    <property type="component" value="Unassembled WGS sequence"/>
</dbReference>
<dbReference type="Proteomes" id="UP000297946">
    <property type="component" value="Unassembled WGS sequence"/>
</dbReference>
<organism evidence="2 5">
    <name type="scientific">Leptospira langatensis</name>
    <dbReference type="NCBI Taxonomy" id="2484983"/>
    <lineage>
        <taxon>Bacteria</taxon>
        <taxon>Pseudomonadati</taxon>
        <taxon>Spirochaetota</taxon>
        <taxon>Spirochaetia</taxon>
        <taxon>Leptospirales</taxon>
        <taxon>Leptospiraceae</taxon>
        <taxon>Leptospira</taxon>
    </lineage>
</organism>
<gene>
    <name evidence="2" type="ORF">EHO57_16935</name>
    <name evidence="3" type="ORF">EHQ53_00790</name>
</gene>
<reference evidence="4 5" key="2">
    <citation type="journal article" date="2019" name="PLoS Negl. Trop. Dis.">
        <title>Revisiting the worldwide diversity of Leptospira species in the environment.</title>
        <authorList>
            <person name="Vincent A.T."/>
            <person name="Schiettekatte O."/>
            <person name="Bourhy P."/>
            <person name="Veyrier F.J."/>
            <person name="Picardeau M."/>
        </authorList>
    </citation>
    <scope>NUCLEOTIDE SEQUENCE [LARGE SCALE GENOMIC DNA]</scope>
    <source>
        <strain evidence="4">201702690</strain>
        <strain evidence="2 5">SSW18</strain>
    </source>
</reference>
<protein>
    <recommendedName>
        <fullName evidence="6">DUF1564 family protein</fullName>
    </recommendedName>
</protein>
<keyword evidence="4" id="KW-1185">Reference proteome</keyword>
<evidence type="ECO:0008006" key="6">
    <source>
        <dbReference type="Google" id="ProtNLM"/>
    </source>
</evidence>
<evidence type="ECO:0000313" key="3">
    <source>
        <dbReference type="EMBL" id="TGL43212.1"/>
    </source>
</evidence>
<evidence type="ECO:0000313" key="5">
    <source>
        <dbReference type="Proteomes" id="UP000297946"/>
    </source>
</evidence>
<feature type="region of interest" description="Disordered" evidence="1">
    <location>
        <begin position="128"/>
        <end position="153"/>
    </location>
</feature>
<evidence type="ECO:0000313" key="4">
    <source>
        <dbReference type="Proteomes" id="UP000297273"/>
    </source>
</evidence>
<feature type="compositionally biased region" description="Basic and acidic residues" evidence="1">
    <location>
        <begin position="128"/>
        <end position="142"/>
    </location>
</feature>
<dbReference type="EMBL" id="RQGC01000001">
    <property type="protein sequence ID" value="TGL43212.1"/>
    <property type="molecule type" value="Genomic_DNA"/>
</dbReference>
<dbReference type="EMBL" id="RQER01000011">
    <property type="protein sequence ID" value="TGJ98298.1"/>
    <property type="molecule type" value="Genomic_DNA"/>
</dbReference>
<reference evidence="3" key="1">
    <citation type="submission" date="2018-10" db="EMBL/GenBank/DDBJ databases">
        <authorList>
            <person name="Vincent A.T."/>
            <person name="Schiettekatte O."/>
            <person name="Bourhy P."/>
            <person name="Veyrier F.J."/>
            <person name="Picardeau M."/>
        </authorList>
    </citation>
    <scope>NUCLEOTIDE SEQUENCE</scope>
    <source>
        <strain evidence="3">201702690</strain>
    </source>
</reference>
<evidence type="ECO:0000256" key="1">
    <source>
        <dbReference type="SAM" id="MobiDB-lite"/>
    </source>
</evidence>
<sequence length="153" mass="17878">MKEEIQTNEETGMIQIDWRIPPEAEQAWKDSIQAFGEPRKILKYLVGSFRRRKRFGKISALKFDQVRVGDSRKRIKVLGFDYWEAQSFARGFNVSVSSFLSSILYAEWKETFGFRSDKIKAEYLEEKSEEERNAEEKIKDFPVQKGSLLPKGA</sequence>
<dbReference type="AlphaFoldDB" id="A0A5F1ZWH6"/>
<comment type="caution">
    <text evidence="2">The sequence shown here is derived from an EMBL/GenBank/DDBJ whole genome shotgun (WGS) entry which is preliminary data.</text>
</comment>
<dbReference type="RefSeq" id="WP_135642052.1">
    <property type="nucleotide sequence ID" value="NZ_RQER01000011.1"/>
</dbReference>
<evidence type="ECO:0000313" key="2">
    <source>
        <dbReference type="EMBL" id="TGJ98298.1"/>
    </source>
</evidence>
<proteinExistence type="predicted"/>
<accession>A0A5F1ZWH6</accession>